<gene>
    <name evidence="1" type="ORF">Bcop_1778</name>
</gene>
<accession>F3ZRG0</accession>
<evidence type="ECO:0000313" key="1">
    <source>
        <dbReference type="EMBL" id="EGJ71968.1"/>
    </source>
</evidence>
<evidence type="ECO:0000313" key="2">
    <source>
        <dbReference type="Proteomes" id="UP000018439"/>
    </source>
</evidence>
<sequence length="175" mass="19675">MNKERLDQLLAAFYAGETSLDEEQELMLFFAEHSELADSYPEEVQLFQSLSWLEADVEIPAHFNAKLDTWLDEEIEKSSSTPKGNKLASWYRFALATAASLALLIGLNITLDGVQPQETPSLAHVQLTPEDTAELTKEVLLAFSDTFHKGIRGVQKADNQIQEVNRVLNKVIKQK</sequence>
<reference evidence="1 2" key="1">
    <citation type="journal article" date="2011" name="Stand. Genomic Sci.">
        <title>Non-contiguous finished genome sequence of Bacteroides coprosuis type strain (PC139).</title>
        <authorList>
            <person name="Land M."/>
            <person name="Held B."/>
            <person name="Gronow S."/>
            <person name="Abt B."/>
            <person name="Lucas S."/>
            <person name="Del Rio T.G."/>
            <person name="Nolan M."/>
            <person name="Tice H."/>
            <person name="Cheng J.F."/>
            <person name="Pitluck S."/>
            <person name="Liolios K."/>
            <person name="Pagani I."/>
            <person name="Ivanova N."/>
            <person name="Mavromatis K."/>
            <person name="Mikhailova N."/>
            <person name="Pati A."/>
            <person name="Tapia R."/>
            <person name="Han C."/>
            <person name="Goodwin L."/>
            <person name="Chen A."/>
            <person name="Palaniappan K."/>
            <person name="Hauser L."/>
            <person name="Brambilla E.M."/>
            <person name="Rohde M."/>
            <person name="Goker M."/>
            <person name="Detter J.C."/>
            <person name="Woyke T."/>
            <person name="Bristow J."/>
            <person name="Eisen J.A."/>
            <person name="Markowitz V."/>
            <person name="Hugenholtz P."/>
            <person name="Kyrpides N.C."/>
            <person name="Klenk H.P."/>
            <person name="Lapidus A."/>
        </authorList>
    </citation>
    <scope>NUCLEOTIDE SEQUENCE [LARGE SCALE GENOMIC DNA]</scope>
    <source>
        <strain evidence="1 2">DSM 18011</strain>
    </source>
</reference>
<organism evidence="1 2">
    <name type="scientific">Bacteroides coprosuis DSM 18011</name>
    <dbReference type="NCBI Taxonomy" id="679937"/>
    <lineage>
        <taxon>Bacteria</taxon>
        <taxon>Pseudomonadati</taxon>
        <taxon>Bacteroidota</taxon>
        <taxon>Bacteroidia</taxon>
        <taxon>Bacteroidales</taxon>
        <taxon>Bacteroidaceae</taxon>
        <taxon>Bacteroides</taxon>
    </lineage>
</organism>
<dbReference type="EMBL" id="CM001167">
    <property type="protein sequence ID" value="EGJ71968.1"/>
    <property type="molecule type" value="Genomic_DNA"/>
</dbReference>
<dbReference type="Proteomes" id="UP000018439">
    <property type="component" value="Chromosome"/>
</dbReference>
<dbReference type="AlphaFoldDB" id="F3ZRG0"/>
<name>F3ZRG0_9BACE</name>
<dbReference type="OrthoDB" id="1040322at2"/>
<protein>
    <submittedName>
        <fullName evidence="1">Uncharacterized protein</fullName>
    </submittedName>
</protein>
<dbReference type="STRING" id="679937.Bcop_1778"/>
<keyword evidence="2" id="KW-1185">Reference proteome</keyword>
<proteinExistence type="predicted"/>
<dbReference type="HOGENOM" id="CLU_131359_0_0_10"/>